<dbReference type="Proteomes" id="UP000814140">
    <property type="component" value="Unassembled WGS sequence"/>
</dbReference>
<reference evidence="1" key="1">
    <citation type="submission" date="2021-03" db="EMBL/GenBank/DDBJ databases">
        <authorList>
            <consortium name="DOE Joint Genome Institute"/>
            <person name="Ahrendt S."/>
            <person name="Looney B.P."/>
            <person name="Miyauchi S."/>
            <person name="Morin E."/>
            <person name="Drula E."/>
            <person name="Courty P.E."/>
            <person name="Chicoki N."/>
            <person name="Fauchery L."/>
            <person name="Kohler A."/>
            <person name="Kuo A."/>
            <person name="Labutti K."/>
            <person name="Pangilinan J."/>
            <person name="Lipzen A."/>
            <person name="Riley R."/>
            <person name="Andreopoulos W."/>
            <person name="He G."/>
            <person name="Johnson J."/>
            <person name="Barry K.W."/>
            <person name="Grigoriev I.V."/>
            <person name="Nagy L."/>
            <person name="Hibbett D."/>
            <person name="Henrissat B."/>
            <person name="Matheny P.B."/>
            <person name="Labbe J."/>
            <person name="Martin F."/>
        </authorList>
    </citation>
    <scope>NUCLEOTIDE SEQUENCE</scope>
    <source>
        <strain evidence="1">HHB10654</strain>
    </source>
</reference>
<comment type="caution">
    <text evidence="1">The sequence shown here is derived from an EMBL/GenBank/DDBJ whole genome shotgun (WGS) entry which is preliminary data.</text>
</comment>
<feature type="non-terminal residue" evidence="1">
    <location>
        <position position="279"/>
    </location>
</feature>
<reference evidence="1" key="2">
    <citation type="journal article" date="2022" name="New Phytol.">
        <title>Evolutionary transition to the ectomycorrhizal habit in the genomes of a hyperdiverse lineage of mushroom-forming fungi.</title>
        <authorList>
            <person name="Looney B."/>
            <person name="Miyauchi S."/>
            <person name="Morin E."/>
            <person name="Drula E."/>
            <person name="Courty P.E."/>
            <person name="Kohler A."/>
            <person name="Kuo A."/>
            <person name="LaButti K."/>
            <person name="Pangilinan J."/>
            <person name="Lipzen A."/>
            <person name="Riley R."/>
            <person name="Andreopoulos W."/>
            <person name="He G."/>
            <person name="Johnson J."/>
            <person name="Nolan M."/>
            <person name="Tritt A."/>
            <person name="Barry K.W."/>
            <person name="Grigoriev I.V."/>
            <person name="Nagy L.G."/>
            <person name="Hibbett D."/>
            <person name="Henrissat B."/>
            <person name="Matheny P.B."/>
            <person name="Labbe J."/>
            <person name="Martin F.M."/>
        </authorList>
    </citation>
    <scope>NUCLEOTIDE SEQUENCE</scope>
    <source>
        <strain evidence="1">HHB10654</strain>
    </source>
</reference>
<organism evidence="1 2">
    <name type="scientific">Artomyces pyxidatus</name>
    <dbReference type="NCBI Taxonomy" id="48021"/>
    <lineage>
        <taxon>Eukaryota</taxon>
        <taxon>Fungi</taxon>
        <taxon>Dikarya</taxon>
        <taxon>Basidiomycota</taxon>
        <taxon>Agaricomycotina</taxon>
        <taxon>Agaricomycetes</taxon>
        <taxon>Russulales</taxon>
        <taxon>Auriscalpiaceae</taxon>
        <taxon>Artomyces</taxon>
    </lineage>
</organism>
<dbReference type="EMBL" id="MU277383">
    <property type="protein sequence ID" value="KAI0054598.1"/>
    <property type="molecule type" value="Genomic_DNA"/>
</dbReference>
<proteinExistence type="predicted"/>
<gene>
    <name evidence="1" type="ORF">BV25DRAFT_1816854</name>
</gene>
<sequence>MAFALPASVDELRAQLLGGYTCPVYPPTDELDVQKTLTKSERMSLKHYIAWKQSRGTVLAYSLHAKVLQEAVPDDQILSLHNVRKLSTRVTGLQPILVDICPKNCVAYTGEFSELKMCPYVRDGKTCNQPRYKTKKSPKAKDRPRAQMMCLPVIATIKALFANKDTAQQMRHRDKCLQEALHILASASGADKHKYSDFGNSSVHLHHVSEMNLFKNPYDVAVAISTDGAQLTMKKQSDTWILLIILFNLPPEVRYLATSTIIALATPGPNPPGHLESFV</sequence>
<evidence type="ECO:0000313" key="2">
    <source>
        <dbReference type="Proteomes" id="UP000814140"/>
    </source>
</evidence>
<evidence type="ECO:0000313" key="1">
    <source>
        <dbReference type="EMBL" id="KAI0054598.1"/>
    </source>
</evidence>
<name>A0ACB8SDR0_9AGAM</name>
<keyword evidence="2" id="KW-1185">Reference proteome</keyword>
<accession>A0ACB8SDR0</accession>
<protein>
    <submittedName>
        <fullName evidence="1">Uncharacterized protein</fullName>
    </submittedName>
</protein>